<evidence type="ECO:0000313" key="3">
    <source>
        <dbReference type="Proteomes" id="UP000229847"/>
    </source>
</evidence>
<dbReference type="PANTHER" id="PTHR33295">
    <property type="entry name" value="ATPASE"/>
    <property type="match status" value="1"/>
</dbReference>
<dbReference type="InterPro" id="IPR025420">
    <property type="entry name" value="DUF4143"/>
</dbReference>
<name>A0A2H0BI76_9BACT</name>
<dbReference type="Gene3D" id="3.40.50.300">
    <property type="entry name" value="P-loop containing nucleotide triphosphate hydrolases"/>
    <property type="match status" value="1"/>
</dbReference>
<comment type="caution">
    <text evidence="2">The sequence shown here is derived from an EMBL/GenBank/DDBJ whole genome shotgun (WGS) entry which is preliminary data.</text>
</comment>
<dbReference type="Proteomes" id="UP000229847">
    <property type="component" value="Unassembled WGS sequence"/>
</dbReference>
<dbReference type="InterPro" id="IPR027417">
    <property type="entry name" value="P-loop_NTPase"/>
</dbReference>
<evidence type="ECO:0000259" key="1">
    <source>
        <dbReference type="SMART" id="SM00382"/>
    </source>
</evidence>
<protein>
    <recommendedName>
        <fullName evidence="1">AAA+ ATPase domain-containing protein</fullName>
    </recommendedName>
</protein>
<accession>A0A2H0BI76</accession>
<dbReference type="SMART" id="SM00382">
    <property type="entry name" value="AAA"/>
    <property type="match status" value="1"/>
</dbReference>
<proteinExistence type="predicted"/>
<dbReference type="PANTHER" id="PTHR33295:SF8">
    <property type="entry name" value="AAA+ ATPASE DOMAIN-CONTAINING PROTEIN"/>
    <property type="match status" value="1"/>
</dbReference>
<sequence>MINELIYLQNPWLQEPGYSPKELKWPQRTLFDSLYKDILDTKQVTGLVGLRRTGKSTLLKQILGLMLKNPANKNRILYFSFDEFGVEEKTETLESVIKFFLEEIVDEKLHKIEKPVYLFLDEIQLIPYWQDIVKRYYDLNQKLKFIVSGSSSLYILKKSKESLAGRIFEKRLGPLSFEEYKIISGRKSLEEFLRLGQFPELLELNDLEKRKEYLKEAVIKKVIETDIPKILKIRKQFDFERLFWSILPNTGQIISPTKLGSDLSMKKGTLFNYLSILEEALLVSKIVNLSGSFRSEKRLLRKYYPGSSNFLSLSPENLSLGFFAENYIANLLKQQSGDLYLFNERGKEIDFVIPERKLAIEVKYQDVIHKSDYQFLKKYCDEKGYRGVVICKDKCLIKEAGIDFVPLGSFSL</sequence>
<feature type="domain" description="AAA+ ATPase" evidence="1">
    <location>
        <begin position="41"/>
        <end position="178"/>
    </location>
</feature>
<organism evidence="2 3">
    <name type="scientific">Candidatus Woesebacteria bacterium CG22_combo_CG10-13_8_21_14_all_39_10</name>
    <dbReference type="NCBI Taxonomy" id="1975059"/>
    <lineage>
        <taxon>Bacteria</taxon>
        <taxon>Candidatus Woeseibacteriota</taxon>
    </lineage>
</organism>
<reference evidence="2 3" key="1">
    <citation type="submission" date="2017-09" db="EMBL/GenBank/DDBJ databases">
        <title>Depth-based differentiation of microbial function through sediment-hosted aquifers and enrichment of novel symbionts in the deep terrestrial subsurface.</title>
        <authorList>
            <person name="Probst A.J."/>
            <person name="Ladd B."/>
            <person name="Jarett J.K."/>
            <person name="Geller-Mcgrath D.E."/>
            <person name="Sieber C.M."/>
            <person name="Emerson J.B."/>
            <person name="Anantharaman K."/>
            <person name="Thomas B.C."/>
            <person name="Malmstrom R."/>
            <person name="Stieglmeier M."/>
            <person name="Klingl A."/>
            <person name="Woyke T."/>
            <person name="Ryan C.M."/>
            <person name="Banfield J.F."/>
        </authorList>
    </citation>
    <scope>NUCLEOTIDE SEQUENCE [LARGE SCALE GENOMIC DNA]</scope>
    <source>
        <strain evidence="2">CG22_combo_CG10-13_8_21_14_all_39_10</strain>
    </source>
</reference>
<dbReference type="InterPro" id="IPR003593">
    <property type="entry name" value="AAA+_ATPase"/>
</dbReference>
<dbReference type="SUPFAM" id="SSF52540">
    <property type="entry name" value="P-loop containing nucleoside triphosphate hydrolases"/>
    <property type="match status" value="1"/>
</dbReference>
<dbReference type="Pfam" id="PF13173">
    <property type="entry name" value="AAA_14"/>
    <property type="match status" value="1"/>
</dbReference>
<gene>
    <name evidence="2" type="ORF">COX03_03425</name>
</gene>
<dbReference type="InterPro" id="IPR041682">
    <property type="entry name" value="AAA_14"/>
</dbReference>
<dbReference type="Pfam" id="PF13635">
    <property type="entry name" value="DUF4143"/>
    <property type="match status" value="1"/>
</dbReference>
<dbReference type="EMBL" id="PCSW01000103">
    <property type="protein sequence ID" value="PIP57386.1"/>
    <property type="molecule type" value="Genomic_DNA"/>
</dbReference>
<dbReference type="AlphaFoldDB" id="A0A2H0BI76"/>
<evidence type="ECO:0000313" key="2">
    <source>
        <dbReference type="EMBL" id="PIP57386.1"/>
    </source>
</evidence>